<protein>
    <recommendedName>
        <fullName evidence="3">DUF945 domain-containing protein</fullName>
    </recommendedName>
</protein>
<reference evidence="2" key="1">
    <citation type="submission" date="2016-02" db="EMBL/GenBank/DDBJ databases">
        <authorList>
            <person name="Holder M.E."/>
            <person name="Ajami N.J."/>
            <person name="Petrosino J.F."/>
        </authorList>
    </citation>
    <scope>NUCLEOTIDE SEQUENCE [LARGE SCALE GENOMIC DNA]</scope>
    <source>
        <strain evidence="2">DSM 12838</strain>
    </source>
</reference>
<dbReference type="Proteomes" id="UP000063964">
    <property type="component" value="Chromosome"/>
</dbReference>
<organism evidence="1 2">
    <name type="scientific">Desulfomicrobium orale DSM 12838</name>
    <dbReference type="NCBI Taxonomy" id="888061"/>
    <lineage>
        <taxon>Bacteria</taxon>
        <taxon>Pseudomonadati</taxon>
        <taxon>Thermodesulfobacteriota</taxon>
        <taxon>Desulfovibrionia</taxon>
        <taxon>Desulfovibrionales</taxon>
        <taxon>Desulfomicrobiaceae</taxon>
        <taxon>Desulfomicrobium</taxon>
    </lineage>
</organism>
<dbReference type="STRING" id="888061.AXF15_07270"/>
<evidence type="ECO:0008006" key="3">
    <source>
        <dbReference type="Google" id="ProtNLM"/>
    </source>
</evidence>
<dbReference type="Pfam" id="PF06097">
    <property type="entry name" value="DUF945"/>
    <property type="match status" value="1"/>
</dbReference>
<gene>
    <name evidence="1" type="ORF">AXF15_07270</name>
</gene>
<evidence type="ECO:0000313" key="1">
    <source>
        <dbReference type="EMBL" id="AMD92922.1"/>
    </source>
</evidence>
<dbReference type="InterPro" id="IPR010352">
    <property type="entry name" value="DUF945"/>
</dbReference>
<dbReference type="RefSeq" id="WP_066605350.1">
    <property type="nucleotide sequence ID" value="NZ_CP014230.1"/>
</dbReference>
<dbReference type="EMBL" id="CP014230">
    <property type="protein sequence ID" value="AMD92922.1"/>
    <property type="molecule type" value="Genomic_DNA"/>
</dbReference>
<sequence>MKKILVLLLLLVLLGFGAIFVSGNMARDSYMDALRDYSQGPLTFANIRYERGLFVSKAATRVVLADPKKAEGEEFALIMEHIFRHGPLPLETGEELRPALAQAETFLASAADQPEIFRKILAEAPALEQIRAKAWIGLLGAVDGVMQMPAVAVSDAESGISFEMEASSVHFLHDRQKGTLTGNLNFPGLRVQDEHGKSGLSGLSCTFDMQEGLPWVYVGNSTLKLAHLEVAREEKPSVTLSGLHMTSESGIKFSRLFNVQNATLDSLMVGEKTYGPFFMDMAVRNLDAQAMSDLNKRLRDMSEQKEITAEAAQQMGAFAQDFFTKMLAAGPEFQIPRLSLHTDEGNVEGHLDIRLEGSAAHIVMTPHWLLQRLEARGEISAQNSLVRHIVARSLGGGMSEEENATLIDQAYDAQLGPLLRKNFIVNDGERIKSRVVLNQGRLTVNGKAIPLS</sequence>
<keyword evidence="2" id="KW-1185">Reference proteome</keyword>
<dbReference type="AlphaFoldDB" id="A0A0X8JQK3"/>
<accession>A0A0X8JQK3</accession>
<evidence type="ECO:0000313" key="2">
    <source>
        <dbReference type="Proteomes" id="UP000063964"/>
    </source>
</evidence>
<proteinExistence type="predicted"/>
<name>A0A0X8JQK3_9BACT</name>
<dbReference type="KEGG" id="doa:AXF15_07270"/>